<dbReference type="CDD" id="cd15482">
    <property type="entry name" value="Sialidase_non-viral"/>
    <property type="match status" value="1"/>
</dbReference>
<dbReference type="Pfam" id="PF19755">
    <property type="entry name" value="DUF6242"/>
    <property type="match status" value="1"/>
</dbReference>
<dbReference type="EMBL" id="JAHXCT010000003">
    <property type="protein sequence ID" value="MBW4769214.1"/>
    <property type="molecule type" value="Genomic_DNA"/>
</dbReference>
<organism evidence="3 4">
    <name type="scientific">Hoylesella nanceiensis</name>
    <dbReference type="NCBI Taxonomy" id="425941"/>
    <lineage>
        <taxon>Bacteria</taxon>
        <taxon>Pseudomonadati</taxon>
        <taxon>Bacteroidota</taxon>
        <taxon>Bacteroidia</taxon>
        <taxon>Bacteroidales</taxon>
        <taxon>Prevotellaceae</taxon>
        <taxon>Hoylesella</taxon>
    </lineage>
</organism>
<dbReference type="GO" id="GO:0016787">
    <property type="term" value="F:hydrolase activity"/>
    <property type="evidence" value="ECO:0007669"/>
    <property type="project" value="UniProtKB-KW"/>
</dbReference>
<keyword evidence="3" id="KW-0378">Hydrolase</keyword>
<dbReference type="Proteomes" id="UP000788426">
    <property type="component" value="Unassembled WGS sequence"/>
</dbReference>
<keyword evidence="4" id="KW-1185">Reference proteome</keyword>
<dbReference type="InterPro" id="IPR046209">
    <property type="entry name" value="DUF6242_N"/>
</dbReference>
<evidence type="ECO:0000259" key="1">
    <source>
        <dbReference type="Pfam" id="PF19755"/>
    </source>
</evidence>
<feature type="domain" description="DUF6242" evidence="2">
    <location>
        <begin position="150"/>
        <end position="451"/>
    </location>
</feature>
<name>A0ABS6YCB6_9BACT</name>
<accession>A0ABS6YCB6</accession>
<evidence type="ECO:0000259" key="2">
    <source>
        <dbReference type="Pfam" id="PF25852"/>
    </source>
</evidence>
<comment type="caution">
    <text evidence="3">The sequence shown here is derived from an EMBL/GenBank/DDBJ whole genome shotgun (WGS) entry which is preliminary data.</text>
</comment>
<proteinExistence type="predicted"/>
<evidence type="ECO:0000313" key="4">
    <source>
        <dbReference type="Proteomes" id="UP000788426"/>
    </source>
</evidence>
<dbReference type="Pfam" id="PF25852">
    <property type="entry name" value="DUF6242_C"/>
    <property type="match status" value="1"/>
</dbReference>
<protein>
    <submittedName>
        <fullName evidence="3">Glycoside hydrolase</fullName>
    </submittedName>
</protein>
<evidence type="ECO:0000313" key="3">
    <source>
        <dbReference type="EMBL" id="MBW4769214.1"/>
    </source>
</evidence>
<feature type="domain" description="DUF6242" evidence="1">
    <location>
        <begin position="37"/>
        <end position="144"/>
    </location>
</feature>
<gene>
    <name evidence="3" type="ORF">KZO38_05500</name>
</gene>
<dbReference type="InterPro" id="IPR058667">
    <property type="entry name" value="DUF6242_C"/>
</dbReference>
<reference evidence="3 4" key="1">
    <citation type="submission" date="2021-07" db="EMBL/GenBank/DDBJ databases">
        <title>Genomic diversity and antimicrobial resistance of Prevotella spp. isolated from chronic lung disease airways.</title>
        <authorList>
            <person name="Webb K.A."/>
            <person name="Olagoke O.S."/>
            <person name="Baird T."/>
            <person name="Neill J."/>
            <person name="Pham A."/>
            <person name="Wells T.J."/>
            <person name="Ramsay K.A."/>
            <person name="Bell S.C."/>
            <person name="Sarovich D.S."/>
            <person name="Price E.P."/>
        </authorList>
    </citation>
    <scope>NUCLEOTIDE SEQUENCE [LARGE SCALE GENOMIC DNA]</scope>
    <source>
        <strain evidence="3 4">SCHI0011.S.12</strain>
    </source>
</reference>
<sequence>MLLSAVAFMTSCVKSEGTEFEGYDDTAIVGFSVTQATVTKYTKTKAGDKDSVYFEQITPTKIQFSINQLENTIYNNEALPYGTNTKKLLGNFTTRYGGIVYLKDLKTNEPVYYNSTDTLDLSTEREVLVYSSNGTYKRTYKLKLNVLTAQPDSFQWKNELTSNTNLAALTGMRMVNFNGKMIVFGVNGSAVKAYSTATSDGKTWAAISPNITFDANFAQNVVKKGNTLFSINGTTIYKSSDATTWTAVGSTSVTRLFAADSNNLYGLNASNEVLRSSDNGATWTAETLDSNKNNFPSVNVFGIENKIASTPTLSSLVVVGNLSNNIGDGTQKQVTWSKVVDSSNSALNNAWSFFGIPSNSSNRLPELINMQVAQYGQVLLATGAEAVSGTSNKQVQSLYVSKDLGATWSKSTDIQLASLSANATSQVAMAVDTDNYLWLVYGTTGKVYKGIQGQFVK</sequence>